<dbReference type="AlphaFoldDB" id="A0A6J4KTM4"/>
<organism evidence="1">
    <name type="scientific">uncultured Cytophagales bacterium</name>
    <dbReference type="NCBI Taxonomy" id="158755"/>
    <lineage>
        <taxon>Bacteria</taxon>
        <taxon>Pseudomonadati</taxon>
        <taxon>Bacteroidota</taxon>
        <taxon>Sphingobacteriia</taxon>
        <taxon>Sphingobacteriales</taxon>
        <taxon>environmental samples</taxon>
    </lineage>
</organism>
<proteinExistence type="predicted"/>
<protein>
    <submittedName>
        <fullName evidence="1">Uncharacterized protein</fullName>
    </submittedName>
</protein>
<accession>A0A6J4KTM4</accession>
<name>A0A6J4KTM4_9SPHI</name>
<reference evidence="1" key="1">
    <citation type="submission" date="2020-02" db="EMBL/GenBank/DDBJ databases">
        <authorList>
            <person name="Meier V. D."/>
        </authorList>
    </citation>
    <scope>NUCLEOTIDE SEQUENCE</scope>
    <source>
        <strain evidence="1">AVDCRST_MAG56</strain>
    </source>
</reference>
<dbReference type="EMBL" id="CADCTQ010000534">
    <property type="protein sequence ID" value="CAA9314062.1"/>
    <property type="molecule type" value="Genomic_DNA"/>
</dbReference>
<evidence type="ECO:0000313" key="1">
    <source>
        <dbReference type="EMBL" id="CAA9314062.1"/>
    </source>
</evidence>
<sequence>MKANVKAKKSLEKLKTDGVVTPLSAATKTKVVGGSDYNGGWDGIGKKP</sequence>
<gene>
    <name evidence="1" type="ORF">AVDCRST_MAG56-6511</name>
</gene>